<accession>A0AAJ0GX45</accession>
<keyword evidence="2" id="KW-0812">Transmembrane</keyword>
<name>A0AAJ0GX45_9PEZI</name>
<organism evidence="3 4">
    <name type="scientific">Chaetomium strumarium</name>
    <dbReference type="NCBI Taxonomy" id="1170767"/>
    <lineage>
        <taxon>Eukaryota</taxon>
        <taxon>Fungi</taxon>
        <taxon>Dikarya</taxon>
        <taxon>Ascomycota</taxon>
        <taxon>Pezizomycotina</taxon>
        <taxon>Sordariomycetes</taxon>
        <taxon>Sordariomycetidae</taxon>
        <taxon>Sordariales</taxon>
        <taxon>Chaetomiaceae</taxon>
        <taxon>Chaetomium</taxon>
    </lineage>
</organism>
<keyword evidence="4" id="KW-1185">Reference proteome</keyword>
<evidence type="ECO:0000313" key="4">
    <source>
        <dbReference type="Proteomes" id="UP001273166"/>
    </source>
</evidence>
<feature type="transmembrane region" description="Helical" evidence="2">
    <location>
        <begin position="63"/>
        <end position="85"/>
    </location>
</feature>
<keyword evidence="2" id="KW-0472">Membrane</keyword>
<feature type="region of interest" description="Disordered" evidence="1">
    <location>
        <begin position="29"/>
        <end position="59"/>
    </location>
</feature>
<dbReference type="RefSeq" id="XP_062723557.1">
    <property type="nucleotide sequence ID" value="XM_062866675.1"/>
</dbReference>
<dbReference type="EMBL" id="JAUDZG010000002">
    <property type="protein sequence ID" value="KAK3307777.1"/>
    <property type="molecule type" value="Genomic_DNA"/>
</dbReference>
<proteinExistence type="predicted"/>
<dbReference type="PANTHER" id="PTHR38792:SF3">
    <property type="entry name" value="BNR_ASP-BOX REPEAT DOMAIN PROTEIN (AFU_ORTHOLOGUE AFUA_7G06430)-RELATED"/>
    <property type="match status" value="1"/>
</dbReference>
<dbReference type="Proteomes" id="UP001273166">
    <property type="component" value="Unassembled WGS sequence"/>
</dbReference>
<dbReference type="GeneID" id="87885504"/>
<dbReference type="SUPFAM" id="SSF110296">
    <property type="entry name" value="Oligoxyloglucan reducing end-specific cellobiohydrolase"/>
    <property type="match status" value="1"/>
</dbReference>
<comment type="caution">
    <text evidence="3">The sequence shown here is derived from an EMBL/GenBank/DDBJ whole genome shotgun (WGS) entry which is preliminary data.</text>
</comment>
<feature type="compositionally biased region" description="Low complexity" evidence="1">
    <location>
        <begin position="30"/>
        <end position="45"/>
    </location>
</feature>
<reference evidence="3" key="1">
    <citation type="journal article" date="2023" name="Mol. Phylogenet. Evol.">
        <title>Genome-scale phylogeny and comparative genomics of the fungal order Sordariales.</title>
        <authorList>
            <person name="Hensen N."/>
            <person name="Bonometti L."/>
            <person name="Westerberg I."/>
            <person name="Brannstrom I.O."/>
            <person name="Guillou S."/>
            <person name="Cros-Aarteil S."/>
            <person name="Calhoun S."/>
            <person name="Haridas S."/>
            <person name="Kuo A."/>
            <person name="Mondo S."/>
            <person name="Pangilinan J."/>
            <person name="Riley R."/>
            <person name="LaButti K."/>
            <person name="Andreopoulos B."/>
            <person name="Lipzen A."/>
            <person name="Chen C."/>
            <person name="Yan M."/>
            <person name="Daum C."/>
            <person name="Ng V."/>
            <person name="Clum A."/>
            <person name="Steindorff A."/>
            <person name="Ohm R.A."/>
            <person name="Martin F."/>
            <person name="Silar P."/>
            <person name="Natvig D.O."/>
            <person name="Lalanne C."/>
            <person name="Gautier V."/>
            <person name="Ament-Velasquez S.L."/>
            <person name="Kruys A."/>
            <person name="Hutchinson M.I."/>
            <person name="Powell A.J."/>
            <person name="Barry K."/>
            <person name="Miller A.N."/>
            <person name="Grigoriev I.V."/>
            <person name="Debuchy R."/>
            <person name="Gladieux P."/>
            <person name="Hiltunen Thoren M."/>
            <person name="Johannesson H."/>
        </authorList>
    </citation>
    <scope>NUCLEOTIDE SEQUENCE</scope>
    <source>
        <strain evidence="3">CBS 333.67</strain>
    </source>
</reference>
<keyword evidence="2" id="KW-1133">Transmembrane helix</keyword>
<evidence type="ECO:0000256" key="1">
    <source>
        <dbReference type="SAM" id="MobiDB-lite"/>
    </source>
</evidence>
<sequence length="571" mass="62389">MDSITTVTTLTAFVELLVTRADWTGFDNVSSTSRLSSQSTSTGASVDGHSSSEGAGSTPGWRLIVSATIGTVAGLALLVGIYLVFRRSRKRAKREQDVVWTGKPELHAESVPNPPHPPQELDARPRPAQELVAEGSGPRQEGGPEQSDVTSECHRMVEMAAKEVPALEMDVKGGYCEMEASSAQHTTDSSANSANMKWSTLVLSLLPLVSAAPKLKEQPTFAQRVIFTPPDNYTDPRVLYARTGQFKDGTLLATWENYSPEPPVVYFPIYRSTDGGLNWKEISRVQDTANGLGLRYQPFLYVLDQPFAGFPKDTVLLAGSSIPTDLSRTQIDLYASTDRGVTWKFVSHIAAGGEARPNNGLTPVWEPFLMRYQNTLICYYSDQRDNATHGQKMVHQTTTDLRSWGPVIDDVAYPTYEQRPGMPTVAELPNKKFIMAYEYGGSPITSGYQFPVYYKVVSDPEKFGPATGISLKTTDGYVPTGSPYVVWSPVGGKNGTVIVSAHSSGDIYINTGLAEPGTPWKRVPTPEKNAYTRHLRVLNNDPSKLLIMGAGQLPPSTTNKVQLSVMDISKL</sequence>
<evidence type="ECO:0000256" key="2">
    <source>
        <dbReference type="SAM" id="Phobius"/>
    </source>
</evidence>
<dbReference type="PANTHER" id="PTHR38792">
    <property type="entry name" value="BNR/ASP-BOX REPEAT DOMAIN PROTEIN (AFU_ORTHOLOGUE AFUA_7G06430)-RELATED"/>
    <property type="match status" value="1"/>
</dbReference>
<evidence type="ECO:0000313" key="3">
    <source>
        <dbReference type="EMBL" id="KAK3307777.1"/>
    </source>
</evidence>
<feature type="region of interest" description="Disordered" evidence="1">
    <location>
        <begin position="103"/>
        <end position="149"/>
    </location>
</feature>
<reference evidence="3" key="2">
    <citation type="submission" date="2023-06" db="EMBL/GenBank/DDBJ databases">
        <authorList>
            <consortium name="Lawrence Berkeley National Laboratory"/>
            <person name="Mondo S.J."/>
            <person name="Hensen N."/>
            <person name="Bonometti L."/>
            <person name="Westerberg I."/>
            <person name="Brannstrom I.O."/>
            <person name="Guillou S."/>
            <person name="Cros-Aarteil S."/>
            <person name="Calhoun S."/>
            <person name="Haridas S."/>
            <person name="Kuo A."/>
            <person name="Pangilinan J."/>
            <person name="Riley R."/>
            <person name="Labutti K."/>
            <person name="Andreopoulos B."/>
            <person name="Lipzen A."/>
            <person name="Chen C."/>
            <person name="Yanf M."/>
            <person name="Daum C."/>
            <person name="Ng V."/>
            <person name="Clum A."/>
            <person name="Steindorff A."/>
            <person name="Ohm R."/>
            <person name="Martin F."/>
            <person name="Silar P."/>
            <person name="Natvig D."/>
            <person name="Lalanne C."/>
            <person name="Gautier V."/>
            <person name="Ament-Velasquez S.L."/>
            <person name="Kruys A."/>
            <person name="Hutchinson M.I."/>
            <person name="Powell A.J."/>
            <person name="Barry K."/>
            <person name="Miller A.N."/>
            <person name="Grigoriev I.V."/>
            <person name="Debuchy R."/>
            <person name="Gladieux P."/>
            <person name="Thoren M.H."/>
            <person name="Johannesson H."/>
        </authorList>
    </citation>
    <scope>NUCLEOTIDE SEQUENCE</scope>
    <source>
        <strain evidence="3">CBS 333.67</strain>
    </source>
</reference>
<gene>
    <name evidence="3" type="ORF">B0T15DRAFT_490384</name>
</gene>
<dbReference type="Gene3D" id="2.120.10.10">
    <property type="match status" value="1"/>
</dbReference>
<dbReference type="CDD" id="cd15482">
    <property type="entry name" value="Sialidase_non-viral"/>
    <property type="match status" value="1"/>
</dbReference>
<protein>
    <submittedName>
        <fullName evidence="3">Uncharacterized protein</fullName>
    </submittedName>
</protein>
<dbReference type="AlphaFoldDB" id="A0AAJ0GX45"/>